<accession>A0A495WI81</accession>
<keyword evidence="3" id="KW-1185">Reference proteome</keyword>
<feature type="compositionally biased region" description="Basic residues" evidence="1">
    <location>
        <begin position="425"/>
        <end position="434"/>
    </location>
</feature>
<reference evidence="2 3" key="1">
    <citation type="submission" date="2018-10" db="EMBL/GenBank/DDBJ databases">
        <title>Genomic Encyclopedia of Type Strains, Phase IV (KMG-IV): sequencing the most valuable type-strain genomes for metagenomic binning, comparative biology and taxonomic classification.</title>
        <authorList>
            <person name="Goeker M."/>
        </authorList>
    </citation>
    <scope>NUCLEOTIDE SEQUENCE [LARGE SCALE GENOMIC DNA]</scope>
    <source>
        <strain evidence="2 3">DSM 23841</strain>
    </source>
</reference>
<name>A0A495WI81_9RHOO</name>
<dbReference type="AlphaFoldDB" id="A0A495WI81"/>
<proteinExistence type="predicted"/>
<protein>
    <recommendedName>
        <fullName evidence="4">Competence protein CoiA-like protein</fullName>
    </recommendedName>
</protein>
<evidence type="ECO:0000313" key="2">
    <source>
        <dbReference type="EMBL" id="RKT60814.1"/>
    </source>
</evidence>
<evidence type="ECO:0000313" key="3">
    <source>
        <dbReference type="Proteomes" id="UP000270626"/>
    </source>
</evidence>
<gene>
    <name evidence="2" type="ORF">DFR40_0961</name>
</gene>
<comment type="caution">
    <text evidence="2">The sequence shown here is derived from an EMBL/GenBank/DDBJ whole genome shotgun (WGS) entry which is preliminary data.</text>
</comment>
<dbReference type="Proteomes" id="UP000270626">
    <property type="component" value="Unassembled WGS sequence"/>
</dbReference>
<evidence type="ECO:0000256" key="1">
    <source>
        <dbReference type="SAM" id="MobiDB-lite"/>
    </source>
</evidence>
<feature type="region of interest" description="Disordered" evidence="1">
    <location>
        <begin position="411"/>
        <end position="437"/>
    </location>
</feature>
<evidence type="ECO:0008006" key="4">
    <source>
        <dbReference type="Google" id="ProtNLM"/>
    </source>
</evidence>
<organism evidence="2 3">
    <name type="scientific">Azonexus fungiphilus</name>
    <dbReference type="NCBI Taxonomy" id="146940"/>
    <lineage>
        <taxon>Bacteria</taxon>
        <taxon>Pseudomonadati</taxon>
        <taxon>Pseudomonadota</taxon>
        <taxon>Betaproteobacteria</taxon>
        <taxon>Rhodocyclales</taxon>
        <taxon>Azonexaceae</taxon>
        <taxon>Azonexus</taxon>
    </lineage>
</organism>
<dbReference type="EMBL" id="RBXP01000011">
    <property type="protein sequence ID" value="RKT60814.1"/>
    <property type="molecule type" value="Genomic_DNA"/>
</dbReference>
<sequence length="499" mass="56214">MAWARDRTTGAPRYIGELKSSQTGAACNCECYSCGLPLQAVNAGNPNYKRRPSFRHPAGAAKDECLILSARVAALEMLQREGNLHLPMRRVKGSIQGLSGQYHDAWAFAPAETVRVARFEFRDKTAAIITLDDGRTFRLVLEGSIATHQQDSGASLLTPTIVMAINDPALAQMPPDELRKRITIISEHALWCSHWNDRELANEAEEKAVDEARQALDWGAADRETLLHLIAKQILEEEKRIRLPDLTGTARTTLQDGEPLTASKSYPGAMVKLERVLLEKNVGHTRPDVIAEMRESSPWEAGPILIEVTVTNAITEERMQRIRQNNLPTLEIDIRQLGGKVSRSEYARLVVDEVAGKRWLYHPTEALLRQQAAVTLSQQAAERNREIDQRREQETELAKFRKIPESLQRIIPPPSERTTTGSYPRKQRTHHWKHGPISTANSAQWRSCGCTQWEDVLRYAQERRADHQTVAIALRMCSERYGYSISLLVGIWMSAGLIQ</sequence>